<dbReference type="SUPFAM" id="SSF51735">
    <property type="entry name" value="NAD(P)-binding Rossmann-fold domains"/>
    <property type="match status" value="1"/>
</dbReference>
<proteinExistence type="predicted"/>
<feature type="domain" description="NAD-dependent epimerase/dehydratase" evidence="1">
    <location>
        <begin position="3"/>
        <end position="242"/>
    </location>
</feature>
<reference evidence="2" key="2">
    <citation type="submission" date="2021-08" db="EMBL/GenBank/DDBJ databases">
        <authorList>
            <person name="Tani A."/>
            <person name="Ola A."/>
            <person name="Ogura Y."/>
            <person name="Katsura K."/>
            <person name="Hayashi T."/>
        </authorList>
    </citation>
    <scope>NUCLEOTIDE SEQUENCE</scope>
    <source>
        <strain evidence="2">KCTC 52305</strain>
    </source>
</reference>
<comment type="caution">
    <text evidence="2">The sequence shown here is derived from an EMBL/GenBank/DDBJ whole genome shotgun (WGS) entry which is preliminary data.</text>
</comment>
<dbReference type="Gene3D" id="3.40.50.720">
    <property type="entry name" value="NAD(P)-binding Rossmann-like Domain"/>
    <property type="match status" value="1"/>
</dbReference>
<name>A0ABQ4R3I2_9HYPH</name>
<evidence type="ECO:0000313" key="2">
    <source>
        <dbReference type="EMBL" id="GJD52128.1"/>
    </source>
</evidence>
<protein>
    <submittedName>
        <fullName evidence="2">GDP-L-fucose synthase</fullName>
    </submittedName>
</protein>
<dbReference type="RefSeq" id="WP_128561680.1">
    <property type="nucleotide sequence ID" value="NZ_BPQH01000017.1"/>
</dbReference>
<organism evidence="2 3">
    <name type="scientific">Methylobacterium crusticola</name>
    <dbReference type="NCBI Taxonomy" id="1697972"/>
    <lineage>
        <taxon>Bacteria</taxon>
        <taxon>Pseudomonadati</taxon>
        <taxon>Pseudomonadota</taxon>
        <taxon>Alphaproteobacteria</taxon>
        <taxon>Hyphomicrobiales</taxon>
        <taxon>Methylobacteriaceae</taxon>
        <taxon>Methylobacterium</taxon>
    </lineage>
</organism>
<accession>A0ABQ4R3I2</accession>
<dbReference type="PANTHER" id="PTHR43245">
    <property type="entry name" value="BIFUNCTIONAL POLYMYXIN RESISTANCE PROTEIN ARNA"/>
    <property type="match status" value="1"/>
</dbReference>
<evidence type="ECO:0000259" key="1">
    <source>
        <dbReference type="Pfam" id="PF01370"/>
    </source>
</evidence>
<dbReference type="InterPro" id="IPR036291">
    <property type="entry name" value="NAD(P)-bd_dom_sf"/>
</dbReference>
<sequence>MTVVVLGGAGFVGLNLARALLARGGAVRLLDRAAPPPALLRALAAPPGALEVRTGDVTDPRAVAEAIGPGTDAVVLAAAVTADAAREAAAPGGILAVNLDAVVPALEACRRAGVRRVVNLSSAAVYGAARADRLAETLAPEPESLYAVTKFAAEKVVARLCAHWGLDGVSARLSAVFGPFERDTGWRDTLSPQAQIWAAMARGEAALLPRPGLRDWLYAPDAAEAVARLIAAPRPAHRLYNVSAPEAWPVLAWGERLMRARPGFVCRLAQPGEAPTIALHGDADRAPLAVARMRDEFGWQAAHGPASSLDHLVAWHHGVQERAA</sequence>
<dbReference type="EMBL" id="BPQH01000017">
    <property type="protein sequence ID" value="GJD52128.1"/>
    <property type="molecule type" value="Genomic_DNA"/>
</dbReference>
<gene>
    <name evidence="2" type="primary">fcl</name>
    <name evidence="2" type="ORF">OPKNFCMD_4890</name>
</gene>
<dbReference type="CDD" id="cd08946">
    <property type="entry name" value="SDR_e"/>
    <property type="match status" value="1"/>
</dbReference>
<evidence type="ECO:0000313" key="3">
    <source>
        <dbReference type="Proteomes" id="UP001055167"/>
    </source>
</evidence>
<reference evidence="2" key="1">
    <citation type="journal article" date="2021" name="Front. Microbiol.">
        <title>Comprehensive Comparative Genomics and Phenotyping of Methylobacterium Species.</title>
        <authorList>
            <person name="Alessa O."/>
            <person name="Ogura Y."/>
            <person name="Fujitani Y."/>
            <person name="Takami H."/>
            <person name="Hayashi T."/>
            <person name="Sahin N."/>
            <person name="Tani A."/>
        </authorList>
    </citation>
    <scope>NUCLEOTIDE SEQUENCE</scope>
    <source>
        <strain evidence="2">KCTC 52305</strain>
    </source>
</reference>
<dbReference type="InterPro" id="IPR050177">
    <property type="entry name" value="Lipid_A_modif_metabolic_enz"/>
</dbReference>
<dbReference type="Pfam" id="PF01370">
    <property type="entry name" value="Epimerase"/>
    <property type="match status" value="1"/>
</dbReference>
<dbReference type="Proteomes" id="UP001055167">
    <property type="component" value="Unassembled WGS sequence"/>
</dbReference>
<dbReference type="InterPro" id="IPR001509">
    <property type="entry name" value="Epimerase_deHydtase"/>
</dbReference>
<keyword evidence="3" id="KW-1185">Reference proteome</keyword>